<organism evidence="3 4">
    <name type="scientific">Leptolyngbya boryana NIES-2135</name>
    <dbReference type="NCBI Taxonomy" id="1973484"/>
    <lineage>
        <taxon>Bacteria</taxon>
        <taxon>Bacillati</taxon>
        <taxon>Cyanobacteriota</taxon>
        <taxon>Cyanophyceae</taxon>
        <taxon>Leptolyngbyales</taxon>
        <taxon>Leptolyngbyaceae</taxon>
        <taxon>Leptolyngbya group</taxon>
        <taxon>Leptolyngbya</taxon>
    </lineage>
</organism>
<evidence type="ECO:0000313" key="3">
    <source>
        <dbReference type="EMBL" id="BAY55183.1"/>
    </source>
</evidence>
<keyword evidence="1" id="KW-0732">Signal</keyword>
<gene>
    <name evidence="3" type="ORF">NIES2135_20050</name>
</gene>
<sequence length="267" mass="28880">MKKINKSSVFAIACTALMGTFGNSQATAATLNLKDPILQSGTLNGALFQEIDPNDPAGTGVLQSFVRLQSPGNNTVEEGYNTDGRPLEFDENNSPQFTRSLKLSDVPIFTIGGVDYRRFLLDINEPNATPQDQDKPLIDLESLQIFLGNAGDLLNYPTFDGNAVKIFDLDSNEDNVVNLRDTNAGSGRADLLVYIPNSLFSVSTNEYVYLYSKFSGAEGGFEEWAVKVKEKPDTPPKSVPEPATLAGLGLVAGAMAFARRRKSSQTA</sequence>
<dbReference type="NCBIfam" id="TIGR02595">
    <property type="entry name" value="PEP_CTERM"/>
    <property type="match status" value="1"/>
</dbReference>
<evidence type="ECO:0000256" key="1">
    <source>
        <dbReference type="SAM" id="SignalP"/>
    </source>
</evidence>
<protein>
    <recommendedName>
        <fullName evidence="2">Ice-binding protein C-terminal domain-containing protein</fullName>
    </recommendedName>
</protein>
<feature type="domain" description="Ice-binding protein C-terminal" evidence="2">
    <location>
        <begin position="238"/>
        <end position="262"/>
    </location>
</feature>
<dbReference type="AlphaFoldDB" id="A0A1Z4JEU9"/>
<evidence type="ECO:0000313" key="4">
    <source>
        <dbReference type="Proteomes" id="UP000217895"/>
    </source>
</evidence>
<feature type="signal peptide" evidence="1">
    <location>
        <begin position="1"/>
        <end position="28"/>
    </location>
</feature>
<proteinExistence type="predicted"/>
<feature type="chain" id="PRO_5011117176" description="Ice-binding protein C-terminal domain-containing protein" evidence="1">
    <location>
        <begin position="29"/>
        <end position="267"/>
    </location>
</feature>
<dbReference type="InterPro" id="IPR013424">
    <property type="entry name" value="Ice-binding_C"/>
</dbReference>
<name>A0A1Z4JEU9_LEPBY</name>
<keyword evidence="4" id="KW-1185">Reference proteome</keyword>
<reference evidence="3 4" key="1">
    <citation type="submission" date="2017-06" db="EMBL/GenBank/DDBJ databases">
        <title>Genome sequencing of cyanobaciteial culture collection at National Institute for Environmental Studies (NIES).</title>
        <authorList>
            <person name="Hirose Y."/>
            <person name="Shimura Y."/>
            <person name="Fujisawa T."/>
            <person name="Nakamura Y."/>
            <person name="Kawachi M."/>
        </authorList>
    </citation>
    <scope>NUCLEOTIDE SEQUENCE [LARGE SCALE GENOMIC DNA]</scope>
    <source>
        <strain evidence="3 4">NIES-2135</strain>
    </source>
</reference>
<dbReference type="Proteomes" id="UP000217895">
    <property type="component" value="Chromosome"/>
</dbReference>
<dbReference type="Pfam" id="PF07589">
    <property type="entry name" value="PEP-CTERM"/>
    <property type="match status" value="1"/>
</dbReference>
<evidence type="ECO:0000259" key="2">
    <source>
        <dbReference type="Pfam" id="PF07589"/>
    </source>
</evidence>
<accession>A0A1Z4JEU9</accession>
<dbReference type="EMBL" id="AP018203">
    <property type="protein sequence ID" value="BAY55183.1"/>
    <property type="molecule type" value="Genomic_DNA"/>
</dbReference>